<proteinExistence type="predicted"/>
<dbReference type="Proteomes" id="UP000194546">
    <property type="component" value="Unassembled WGS sequence"/>
</dbReference>
<protein>
    <submittedName>
        <fullName evidence="1">Uncharacterized protein</fullName>
    </submittedName>
</protein>
<evidence type="ECO:0000313" key="2">
    <source>
        <dbReference type="Proteomes" id="UP000194546"/>
    </source>
</evidence>
<dbReference type="EMBL" id="NBTY01000007">
    <property type="protein sequence ID" value="OTP80249.1"/>
    <property type="molecule type" value="Genomic_DNA"/>
</dbReference>
<dbReference type="AlphaFoldDB" id="A0A2C9XVF7"/>
<dbReference type="NCBIfam" id="NF047637">
    <property type="entry name" value="lipo_CC0125"/>
    <property type="match status" value="1"/>
</dbReference>
<reference evidence="1 2" key="1">
    <citation type="submission" date="2017-03" db="EMBL/GenBank/DDBJ databases">
        <title>Genome analysis of strain PAMC 26510.</title>
        <authorList>
            <person name="Oh H.-M."/>
            <person name="Yang J.-A."/>
        </authorList>
    </citation>
    <scope>NUCLEOTIDE SEQUENCE [LARGE SCALE GENOMIC DNA]</scope>
    <source>
        <strain evidence="1 2">PAMC 26510</strain>
    </source>
</reference>
<comment type="caution">
    <text evidence="1">The sequence shown here is derived from an EMBL/GenBank/DDBJ whole genome shotgun (WGS) entry which is preliminary data.</text>
</comment>
<sequence>MGRGGYTDEALGSGRFQVSYYTNKLTGVETQHELLLYRIAQVAVDHGYDKFGISRTVRTFGGRAFQSEQATVQMARSTETLVGAHWYLASKVLAEYGPKFNHQD</sequence>
<organism evidence="1 2">
    <name type="scientific">Caballeronia sordidicola</name>
    <name type="common">Burkholderia sordidicola</name>
    <dbReference type="NCBI Taxonomy" id="196367"/>
    <lineage>
        <taxon>Bacteria</taxon>
        <taxon>Pseudomonadati</taxon>
        <taxon>Pseudomonadota</taxon>
        <taxon>Betaproteobacteria</taxon>
        <taxon>Burkholderiales</taxon>
        <taxon>Burkholderiaceae</taxon>
        <taxon>Caballeronia</taxon>
    </lineage>
</organism>
<gene>
    <name evidence="1" type="ORF">PAMC26510_03070</name>
</gene>
<accession>A0A2C9XVF7</accession>
<name>A0A2C9XVF7_CABSO</name>
<evidence type="ECO:0000313" key="1">
    <source>
        <dbReference type="EMBL" id="OTP80249.1"/>
    </source>
</evidence>